<dbReference type="NCBIfam" id="TIGR01509">
    <property type="entry name" value="HAD-SF-IA-v3"/>
    <property type="match status" value="1"/>
</dbReference>
<dbReference type="AlphaFoldDB" id="A0A7D9H328"/>
<dbReference type="InterPro" id="IPR023214">
    <property type="entry name" value="HAD_sf"/>
</dbReference>
<gene>
    <name evidence="2" type="primary">SDT1</name>
    <name evidence="2" type="ORF">DEBR0S6_11606G</name>
</gene>
<dbReference type="Pfam" id="PF00702">
    <property type="entry name" value="Hydrolase"/>
    <property type="match status" value="1"/>
</dbReference>
<organism evidence="2 3">
    <name type="scientific">Dekkera bruxellensis</name>
    <name type="common">Brettanomyces custersii</name>
    <dbReference type="NCBI Taxonomy" id="5007"/>
    <lineage>
        <taxon>Eukaryota</taxon>
        <taxon>Fungi</taxon>
        <taxon>Dikarya</taxon>
        <taxon>Ascomycota</taxon>
        <taxon>Saccharomycotina</taxon>
        <taxon>Pichiomycetes</taxon>
        <taxon>Pichiales</taxon>
        <taxon>Pichiaceae</taxon>
        <taxon>Brettanomyces</taxon>
    </lineage>
</organism>
<accession>A0A7D9H328</accession>
<dbReference type="PANTHER" id="PTHR47438">
    <property type="entry name" value="PHOSPHATE METABOLISM PROTEIN 8-RELATED"/>
    <property type="match status" value="1"/>
</dbReference>
<dbReference type="InterPro" id="IPR006439">
    <property type="entry name" value="HAD-SF_hydro_IA"/>
</dbReference>
<proteinExistence type="predicted"/>
<feature type="region of interest" description="Disordered" evidence="1">
    <location>
        <begin position="1"/>
        <end position="29"/>
    </location>
</feature>
<dbReference type="InterPro" id="IPR052791">
    <property type="entry name" value="SSM1_domain"/>
</dbReference>
<dbReference type="GO" id="GO:0009166">
    <property type="term" value="P:nucleotide catabolic process"/>
    <property type="evidence" value="ECO:0007669"/>
    <property type="project" value="TreeGrafter"/>
</dbReference>
<dbReference type="NCBIfam" id="TIGR01993">
    <property type="entry name" value="Pyr-5-nucltdase"/>
    <property type="match status" value="1"/>
</dbReference>
<dbReference type="PANTHER" id="PTHR47438:SF1">
    <property type="entry name" value="PHOSPHATE METABOLISM PROTEIN 8-RELATED"/>
    <property type="match status" value="1"/>
</dbReference>
<evidence type="ECO:0000313" key="3">
    <source>
        <dbReference type="Proteomes" id="UP000478008"/>
    </source>
</evidence>
<evidence type="ECO:0000313" key="2">
    <source>
        <dbReference type="EMBL" id="VUG20260.1"/>
    </source>
</evidence>
<evidence type="ECO:0000256" key="1">
    <source>
        <dbReference type="SAM" id="MobiDB-lite"/>
    </source>
</evidence>
<dbReference type="Gene3D" id="3.40.50.1000">
    <property type="entry name" value="HAD superfamily/HAD-like"/>
    <property type="match status" value="1"/>
</dbReference>
<dbReference type="SFLD" id="SFLDS00003">
    <property type="entry name" value="Haloacid_Dehalogenase"/>
    <property type="match status" value="1"/>
</dbReference>
<dbReference type="FunFam" id="1.10.150.450:FF:000001">
    <property type="entry name" value="SDT1p Pyrimidine nucleotidase"/>
    <property type="match status" value="1"/>
</dbReference>
<dbReference type="EMBL" id="CABFWN010000006">
    <property type="protein sequence ID" value="VUG20260.1"/>
    <property type="molecule type" value="Genomic_DNA"/>
</dbReference>
<dbReference type="Proteomes" id="UP000478008">
    <property type="component" value="Unassembled WGS sequence"/>
</dbReference>
<name>A0A7D9H328_DEKBR</name>
<dbReference type="SFLD" id="SFLDG01132">
    <property type="entry name" value="C1.5.3:_5'-Nucleotidase_Like"/>
    <property type="match status" value="1"/>
</dbReference>
<dbReference type="Gene3D" id="1.10.150.450">
    <property type="match status" value="1"/>
</dbReference>
<dbReference type="GO" id="GO:0006206">
    <property type="term" value="P:pyrimidine nucleobase metabolic process"/>
    <property type="evidence" value="ECO:0007669"/>
    <property type="project" value="TreeGrafter"/>
</dbReference>
<sequence>MQSSKENTSVCPRGKSILGSVLENSKHENKSVCSVCEDRKNEDGTDRDSNWEQVYKQDEVNGATLSRQKSKDMIKEEAILLRASRSQINIHASLHDQMEQAHLAAHLPKVCLPCGFGPVKPDNGKVFFFDIDNCLYKKSTKIHDLMQIYIHRYFKKHLHLNDQEAYRLHMKYYKEYGLAIEGLVRKHRINALDYNKVVDDALPLDRILVPNSKLRKLLIRLKQEGKIQRLWLFTNAYKNHGLRVIKLLGLGDLFDGMSFCDYSHVPMTCKPMKSAFDKALEDAGVTDPRNAYFIDDSSINVDAASKFGWGHIIQYIEDATADEISKRKAENPNITIIKDIVELPKACPELF</sequence>
<dbReference type="GO" id="GO:0008252">
    <property type="term" value="F:nucleotidase activity"/>
    <property type="evidence" value="ECO:0007669"/>
    <property type="project" value="TreeGrafter"/>
</dbReference>
<reference evidence="2 3" key="1">
    <citation type="submission" date="2019-07" db="EMBL/GenBank/DDBJ databases">
        <authorList>
            <person name="Friedrich A."/>
            <person name="Schacherer J."/>
        </authorList>
    </citation>
    <scope>NUCLEOTIDE SEQUENCE [LARGE SCALE GENOMIC DNA]</scope>
</reference>
<feature type="compositionally biased region" description="Polar residues" evidence="1">
    <location>
        <begin position="1"/>
        <end position="10"/>
    </location>
</feature>
<protein>
    <submittedName>
        <fullName evidence="2">DEBR0S6_11606g1_1</fullName>
    </submittedName>
</protein>
<dbReference type="InterPro" id="IPR036412">
    <property type="entry name" value="HAD-like_sf"/>
</dbReference>
<dbReference type="SUPFAM" id="SSF56784">
    <property type="entry name" value="HAD-like"/>
    <property type="match status" value="1"/>
</dbReference>
<dbReference type="InterPro" id="IPR010237">
    <property type="entry name" value="Pyr-5-nucltdase"/>
</dbReference>
<dbReference type="SFLD" id="SFLDG01129">
    <property type="entry name" value="C1.5:_HAD__Beta-PGM__Phosphata"/>
    <property type="match status" value="1"/>
</dbReference>
<keyword evidence="3" id="KW-1185">Reference proteome</keyword>